<keyword evidence="1" id="KW-0812">Transmembrane</keyword>
<keyword evidence="1" id="KW-1133">Transmembrane helix</keyword>
<gene>
    <name evidence="2" type="ORF">METZ01_LOCUS266561</name>
</gene>
<organism evidence="2">
    <name type="scientific">marine metagenome</name>
    <dbReference type="NCBI Taxonomy" id="408172"/>
    <lineage>
        <taxon>unclassified sequences</taxon>
        <taxon>metagenomes</taxon>
        <taxon>ecological metagenomes</taxon>
    </lineage>
</organism>
<protein>
    <submittedName>
        <fullName evidence="2">Uncharacterized protein</fullName>
    </submittedName>
</protein>
<keyword evidence="1" id="KW-0472">Membrane</keyword>
<proteinExistence type="predicted"/>
<sequence length="263" mass="27947">MKNLSNNIIKNICNGTIIFLFLFILGIVLLIGSCSKDEDDSTTTTTYLTPTSCTDSEDVSGVITGIRDVNFSGTYSISWMGDTPSGGCISDSDALGSSGYNITSTATDVASLKHQIFVTSSSSFTQTTRLYSDSSCSNLIAFLQQSKKDVTAGDNITIDGSPDGFPPYATKFTNTQSRFCIYGGTTPTNNLWKSWTTGFTLTKGAVTDDAGNASDTVHGLATTQDNVSGSTATWLYIGSLDQSSAPDNFTSSDDRFFSDNVSN</sequence>
<feature type="transmembrane region" description="Helical" evidence="1">
    <location>
        <begin position="12"/>
        <end position="32"/>
    </location>
</feature>
<dbReference type="PROSITE" id="PS51257">
    <property type="entry name" value="PROKAR_LIPOPROTEIN"/>
    <property type="match status" value="1"/>
</dbReference>
<name>A0A382JRR6_9ZZZZ</name>
<evidence type="ECO:0000313" key="2">
    <source>
        <dbReference type="EMBL" id="SVC13707.1"/>
    </source>
</evidence>
<dbReference type="EMBL" id="UINC01075483">
    <property type="protein sequence ID" value="SVC13707.1"/>
    <property type="molecule type" value="Genomic_DNA"/>
</dbReference>
<reference evidence="2" key="1">
    <citation type="submission" date="2018-05" db="EMBL/GenBank/DDBJ databases">
        <authorList>
            <person name="Lanie J.A."/>
            <person name="Ng W.-L."/>
            <person name="Kazmierczak K.M."/>
            <person name="Andrzejewski T.M."/>
            <person name="Davidsen T.M."/>
            <person name="Wayne K.J."/>
            <person name="Tettelin H."/>
            <person name="Glass J.I."/>
            <person name="Rusch D."/>
            <person name="Podicherti R."/>
            <person name="Tsui H.-C.T."/>
            <person name="Winkler M.E."/>
        </authorList>
    </citation>
    <scope>NUCLEOTIDE SEQUENCE</scope>
</reference>
<accession>A0A382JRR6</accession>
<evidence type="ECO:0000256" key="1">
    <source>
        <dbReference type="SAM" id="Phobius"/>
    </source>
</evidence>
<dbReference type="AlphaFoldDB" id="A0A382JRR6"/>